<evidence type="ECO:0000313" key="2">
    <source>
        <dbReference type="EMBL" id="SEB31016.1"/>
    </source>
</evidence>
<gene>
    <name evidence="2" type="ORF">SAMN04490239_0267</name>
</gene>
<dbReference type="RefSeq" id="WP_072946264.1">
    <property type="nucleotide sequence ID" value="NZ_CP070609.1"/>
</dbReference>
<sequence length="95" mass="11115">MTTALLYRRRVAKVREGRRRRDLAHYYLADDSPFCEQFDLDSMDWLNFLVRLHTKFGIGIPEADQRQLVTLRDATEDVSTRMEGRCVLPDIGLRG</sequence>
<protein>
    <submittedName>
        <fullName evidence="2">Phosphopantetheine attachment site</fullName>
    </submittedName>
</protein>
<dbReference type="InterPro" id="IPR036736">
    <property type="entry name" value="ACP-like_sf"/>
</dbReference>
<dbReference type="AlphaFoldDB" id="A0A1H4IBB8"/>
<proteinExistence type="predicted"/>
<dbReference type="SUPFAM" id="SSF47336">
    <property type="entry name" value="ACP-like"/>
    <property type="match status" value="1"/>
</dbReference>
<feature type="domain" description="Carrier" evidence="1">
    <location>
        <begin position="29"/>
        <end position="74"/>
    </location>
</feature>
<organism evidence="2 3">
    <name type="scientific">Rhodococcus koreensis</name>
    <dbReference type="NCBI Taxonomy" id="99653"/>
    <lineage>
        <taxon>Bacteria</taxon>
        <taxon>Bacillati</taxon>
        <taxon>Actinomycetota</taxon>
        <taxon>Actinomycetes</taxon>
        <taxon>Mycobacteriales</taxon>
        <taxon>Nocardiaceae</taxon>
        <taxon>Rhodococcus</taxon>
    </lineage>
</organism>
<evidence type="ECO:0000313" key="3">
    <source>
        <dbReference type="Proteomes" id="UP000183561"/>
    </source>
</evidence>
<dbReference type="Proteomes" id="UP000183561">
    <property type="component" value="Unassembled WGS sequence"/>
</dbReference>
<accession>A0A1H4IBB8</accession>
<name>A0A1H4IBB8_9NOCA</name>
<keyword evidence="3" id="KW-1185">Reference proteome</keyword>
<evidence type="ECO:0000259" key="1">
    <source>
        <dbReference type="Pfam" id="PF00550"/>
    </source>
</evidence>
<dbReference type="Gene3D" id="1.10.1200.10">
    <property type="entry name" value="ACP-like"/>
    <property type="match status" value="1"/>
</dbReference>
<reference evidence="3" key="1">
    <citation type="submission" date="2016-10" db="EMBL/GenBank/DDBJ databases">
        <authorList>
            <person name="Varghese N."/>
            <person name="Submissions S."/>
        </authorList>
    </citation>
    <scope>NUCLEOTIDE SEQUENCE [LARGE SCALE GENOMIC DNA]</scope>
    <source>
        <strain evidence="3">DSM 44498</strain>
    </source>
</reference>
<dbReference type="EMBL" id="FNSV01000002">
    <property type="protein sequence ID" value="SEB31016.1"/>
    <property type="molecule type" value="Genomic_DNA"/>
</dbReference>
<dbReference type="InterPro" id="IPR009081">
    <property type="entry name" value="PP-bd_ACP"/>
</dbReference>
<dbReference type="Pfam" id="PF00550">
    <property type="entry name" value="PP-binding"/>
    <property type="match status" value="1"/>
</dbReference>